<protein>
    <submittedName>
        <fullName evidence="1">Uncharacterized protein</fullName>
    </submittedName>
</protein>
<dbReference type="Proteomes" id="UP001147782">
    <property type="component" value="Unassembled WGS sequence"/>
</dbReference>
<dbReference type="AlphaFoldDB" id="A0A9W9SPK5"/>
<dbReference type="GeneID" id="81436045"/>
<accession>A0A9W9SPK5</accession>
<name>A0A9W9SPK5_9EURO</name>
<evidence type="ECO:0000313" key="1">
    <source>
        <dbReference type="EMBL" id="KAJ5381509.1"/>
    </source>
</evidence>
<comment type="caution">
    <text evidence="1">The sequence shown here is derived from an EMBL/GenBank/DDBJ whole genome shotgun (WGS) entry which is preliminary data.</text>
</comment>
<dbReference type="EMBL" id="JAPZBS010000002">
    <property type="protein sequence ID" value="KAJ5381509.1"/>
    <property type="molecule type" value="Genomic_DNA"/>
</dbReference>
<reference evidence="1" key="2">
    <citation type="journal article" date="2023" name="IMA Fungus">
        <title>Comparative genomic study of the Penicillium genus elucidates a diverse pangenome and 15 lateral gene transfer events.</title>
        <authorList>
            <person name="Petersen C."/>
            <person name="Sorensen T."/>
            <person name="Nielsen M.R."/>
            <person name="Sondergaard T.E."/>
            <person name="Sorensen J.L."/>
            <person name="Fitzpatrick D.A."/>
            <person name="Frisvad J.C."/>
            <person name="Nielsen K.L."/>
        </authorList>
    </citation>
    <scope>NUCLEOTIDE SEQUENCE</scope>
    <source>
        <strain evidence="1">IBT 29864</strain>
    </source>
</reference>
<reference evidence="1" key="1">
    <citation type="submission" date="2022-11" db="EMBL/GenBank/DDBJ databases">
        <authorList>
            <person name="Petersen C."/>
        </authorList>
    </citation>
    <scope>NUCLEOTIDE SEQUENCE</scope>
    <source>
        <strain evidence="1">IBT 29864</strain>
    </source>
</reference>
<proteinExistence type="predicted"/>
<dbReference type="RefSeq" id="XP_056559080.1">
    <property type="nucleotide sequence ID" value="XM_056696868.1"/>
</dbReference>
<gene>
    <name evidence="1" type="ORF">N7496_003937</name>
</gene>
<sequence length="90" mass="9567">MEEFTGQAGMCLVDADAIPTLGAALAHRQNSAILANRIALDGGAAASVGCRQARQGVSTGPLDDVWSTRSALLLQHSFGYYSIHRCIQRH</sequence>
<evidence type="ECO:0000313" key="2">
    <source>
        <dbReference type="Proteomes" id="UP001147782"/>
    </source>
</evidence>
<organism evidence="1 2">
    <name type="scientific">Penicillium cataractarum</name>
    <dbReference type="NCBI Taxonomy" id="2100454"/>
    <lineage>
        <taxon>Eukaryota</taxon>
        <taxon>Fungi</taxon>
        <taxon>Dikarya</taxon>
        <taxon>Ascomycota</taxon>
        <taxon>Pezizomycotina</taxon>
        <taxon>Eurotiomycetes</taxon>
        <taxon>Eurotiomycetidae</taxon>
        <taxon>Eurotiales</taxon>
        <taxon>Aspergillaceae</taxon>
        <taxon>Penicillium</taxon>
    </lineage>
</organism>
<keyword evidence="2" id="KW-1185">Reference proteome</keyword>